<reference evidence="1 2" key="1">
    <citation type="submission" date="2019-04" db="EMBL/GenBank/DDBJ databases">
        <title>Friends and foes A comparative genomics studyof 23 Aspergillus species from section Flavi.</title>
        <authorList>
            <consortium name="DOE Joint Genome Institute"/>
            <person name="Kjaerbolling I."/>
            <person name="Vesth T."/>
            <person name="Frisvad J.C."/>
            <person name="Nybo J.L."/>
            <person name="Theobald S."/>
            <person name="Kildgaard S."/>
            <person name="Isbrandt T."/>
            <person name="Kuo A."/>
            <person name="Sato A."/>
            <person name="Lyhne E.K."/>
            <person name="Kogle M.E."/>
            <person name="Wiebenga A."/>
            <person name="Kun R.S."/>
            <person name="Lubbers R.J."/>
            <person name="Makela M.R."/>
            <person name="Barry K."/>
            <person name="Chovatia M."/>
            <person name="Clum A."/>
            <person name="Daum C."/>
            <person name="Haridas S."/>
            <person name="He G."/>
            <person name="LaButti K."/>
            <person name="Lipzen A."/>
            <person name="Mondo S."/>
            <person name="Riley R."/>
            <person name="Salamov A."/>
            <person name="Simmons B.A."/>
            <person name="Magnuson J.K."/>
            <person name="Henrissat B."/>
            <person name="Mortensen U.H."/>
            <person name="Larsen T.O."/>
            <person name="Devries R.P."/>
            <person name="Grigoriev I.V."/>
            <person name="Machida M."/>
            <person name="Baker S.E."/>
            <person name="Andersen M.R."/>
        </authorList>
    </citation>
    <scope>NUCLEOTIDE SEQUENCE [LARGE SCALE GENOMIC DNA]</scope>
    <source>
        <strain evidence="1 2">CBS 763.97</strain>
    </source>
</reference>
<sequence>MFFTRFGARFVSHVVIFSLVFGNTGPEFYYFVLLWNRNSILAFHYSAILLKCDVDLYPSCLIENRAYKSFVGVQVARN</sequence>
<accession>A0A5N6ZNN1</accession>
<gene>
    <name evidence="1" type="ORF">BDV27DRAFT_56721</name>
</gene>
<proteinExistence type="predicted"/>
<dbReference type="Proteomes" id="UP000326268">
    <property type="component" value="Unassembled WGS sequence"/>
</dbReference>
<keyword evidence="2" id="KW-1185">Reference proteome</keyword>
<dbReference type="AlphaFoldDB" id="A0A5N6ZNN1"/>
<dbReference type="GeneID" id="43661404"/>
<evidence type="ECO:0000313" key="2">
    <source>
        <dbReference type="Proteomes" id="UP000326268"/>
    </source>
</evidence>
<name>A0A5N6ZNN1_9EURO</name>
<evidence type="ECO:0000313" key="1">
    <source>
        <dbReference type="EMBL" id="KAE8359222.1"/>
    </source>
</evidence>
<dbReference type="EMBL" id="ML737839">
    <property type="protein sequence ID" value="KAE8359222.1"/>
    <property type="molecule type" value="Genomic_DNA"/>
</dbReference>
<organism evidence="1 2">
    <name type="scientific">Aspergillus caelatus</name>
    <dbReference type="NCBI Taxonomy" id="61420"/>
    <lineage>
        <taxon>Eukaryota</taxon>
        <taxon>Fungi</taxon>
        <taxon>Dikarya</taxon>
        <taxon>Ascomycota</taxon>
        <taxon>Pezizomycotina</taxon>
        <taxon>Eurotiomycetes</taxon>
        <taxon>Eurotiomycetidae</taxon>
        <taxon>Eurotiales</taxon>
        <taxon>Aspergillaceae</taxon>
        <taxon>Aspergillus</taxon>
        <taxon>Aspergillus subgen. Circumdati</taxon>
    </lineage>
</organism>
<dbReference type="RefSeq" id="XP_031922303.1">
    <property type="nucleotide sequence ID" value="XM_032076958.1"/>
</dbReference>
<protein>
    <submittedName>
        <fullName evidence="1">Uncharacterized protein</fullName>
    </submittedName>
</protein>